<comment type="caution">
    <text evidence="1">The sequence shown here is derived from an EMBL/GenBank/DDBJ whole genome shotgun (WGS) entry which is preliminary data.</text>
</comment>
<accession>A0ABT4VJU1</accession>
<dbReference type="InterPro" id="IPR020904">
    <property type="entry name" value="Sc_DH/Rdtase_CS"/>
</dbReference>
<dbReference type="Pfam" id="PF13561">
    <property type="entry name" value="adh_short_C2"/>
    <property type="match status" value="1"/>
</dbReference>
<reference evidence="1" key="1">
    <citation type="submission" date="2022-11" db="EMBL/GenBank/DDBJ databases">
        <title>Hoeflea poritis sp. nov., isolated from scleractinian coral Porites lutea.</title>
        <authorList>
            <person name="Zhang G."/>
            <person name="Wei Q."/>
            <person name="Cai L."/>
        </authorList>
    </citation>
    <scope>NUCLEOTIDE SEQUENCE</scope>
    <source>
        <strain evidence="1">E7-10</strain>
    </source>
</reference>
<dbReference type="Proteomes" id="UP001148313">
    <property type="component" value="Unassembled WGS sequence"/>
</dbReference>
<gene>
    <name evidence="1" type="ORF">OOZ53_06445</name>
</gene>
<evidence type="ECO:0000313" key="1">
    <source>
        <dbReference type="EMBL" id="MDA4844981.1"/>
    </source>
</evidence>
<dbReference type="Gene3D" id="3.40.50.720">
    <property type="entry name" value="NAD(P)-binding Rossmann-like Domain"/>
    <property type="match status" value="1"/>
</dbReference>
<evidence type="ECO:0000313" key="2">
    <source>
        <dbReference type="Proteomes" id="UP001148313"/>
    </source>
</evidence>
<dbReference type="SUPFAM" id="SSF51735">
    <property type="entry name" value="NAD(P)-binding Rossmann-fold domains"/>
    <property type="match status" value="1"/>
</dbReference>
<keyword evidence="2" id="KW-1185">Reference proteome</keyword>
<sequence length="262" mass="26945">MKIDLEGKVIVITGAAQGLGAEIARTAAGAGAQALFLTDRNAPAGEAVAQDLAGQGHKAAFFMSDLAEPSAPSAVIDAALARFGRIDCLVNAAGITDRATVADGEVETWDRLYAVNARAPFFLMQGAINDMLRRGAAGAVLNILSMNAHCGAPDLAIYASTKGALATLTRNAANAHLADRIRVNGINVGWCDTPAERKMQAEILGNGDQWLAAAASNLPLGRLLQMDEVARLAVFLLSDAAGLTTGALIDMEQAVVGAPAGI</sequence>
<dbReference type="PRINTS" id="PR00081">
    <property type="entry name" value="GDHRDH"/>
</dbReference>
<dbReference type="RefSeq" id="WP_271088532.1">
    <property type="nucleotide sequence ID" value="NZ_JAPJZH010000003.1"/>
</dbReference>
<dbReference type="InterPro" id="IPR002347">
    <property type="entry name" value="SDR_fam"/>
</dbReference>
<dbReference type="PRINTS" id="PR00080">
    <property type="entry name" value="SDRFAMILY"/>
</dbReference>
<dbReference type="NCBIfam" id="NF004847">
    <property type="entry name" value="PRK06198.1"/>
    <property type="match status" value="1"/>
</dbReference>
<dbReference type="PANTHER" id="PTHR43975:SF2">
    <property type="entry name" value="EG:BACR7A4.14 PROTEIN-RELATED"/>
    <property type="match status" value="1"/>
</dbReference>
<name>A0ABT4VJU1_9HYPH</name>
<organism evidence="1 2">
    <name type="scientific">Hoeflea poritis</name>
    <dbReference type="NCBI Taxonomy" id="2993659"/>
    <lineage>
        <taxon>Bacteria</taxon>
        <taxon>Pseudomonadati</taxon>
        <taxon>Pseudomonadota</taxon>
        <taxon>Alphaproteobacteria</taxon>
        <taxon>Hyphomicrobiales</taxon>
        <taxon>Rhizobiaceae</taxon>
        <taxon>Hoeflea</taxon>
    </lineage>
</organism>
<dbReference type="PANTHER" id="PTHR43975">
    <property type="entry name" value="ZGC:101858"/>
    <property type="match status" value="1"/>
</dbReference>
<dbReference type="CDD" id="cd05233">
    <property type="entry name" value="SDR_c"/>
    <property type="match status" value="1"/>
</dbReference>
<dbReference type="PROSITE" id="PS00061">
    <property type="entry name" value="ADH_SHORT"/>
    <property type="match status" value="1"/>
</dbReference>
<protein>
    <submittedName>
        <fullName evidence="1">SDR family oxidoreductase</fullName>
    </submittedName>
</protein>
<dbReference type="InterPro" id="IPR036291">
    <property type="entry name" value="NAD(P)-bd_dom_sf"/>
</dbReference>
<dbReference type="EMBL" id="JAPJZH010000003">
    <property type="protein sequence ID" value="MDA4844981.1"/>
    <property type="molecule type" value="Genomic_DNA"/>
</dbReference>
<proteinExistence type="predicted"/>